<dbReference type="AlphaFoldDB" id="A0A5B8EF62"/>
<evidence type="ECO:0008006" key="4">
    <source>
        <dbReference type="Google" id="ProtNLM"/>
    </source>
</evidence>
<evidence type="ECO:0000313" key="3">
    <source>
        <dbReference type="Proteomes" id="UP000312326"/>
    </source>
</evidence>
<sequence>MLYLLVIILFFLLILAYYMSNKEIVAPSVLYSFSFFFCSVFALLNYKNWDLHISLNTFAIVGLSVFEFIIFTFVIHKAFSLIGNNHKQSVEKFNIDTTMNSYPIFNTYVLYVLVLIQIINIILLWRSLISATGQSLLGAMTAYNSDYLSGDNGISIPRFLTYTSTVNIGTAIYAEYFMSKILVSTKKIDLRLFFITLLGIVTSFSYGARGGSINLIITFGVFYFINYLKQNKKINLKMILSIMLAIIIVLILLNWSANYLNRNGVSENSFEYISTYVGAELSNLDSFVKMGFFPLHDGRWGQYTFGNLISNLANIFNWSIPKLTNIYSYRIVNNYNLGNVYTTFVPWLCDFGYKGIFYLTLLMAFIAQSCYELAMRSTKHSMEWILFYGAISPGILLSFFSNKFYEQINTSLIYYLIIWYVLKHVFFIENNYKNKGRYKNE</sequence>
<evidence type="ECO:0000256" key="1">
    <source>
        <dbReference type="SAM" id="Phobius"/>
    </source>
</evidence>
<protein>
    <recommendedName>
        <fullName evidence="4">Oligosaccharide repeat unit polymerase</fullName>
    </recommendedName>
</protein>
<evidence type="ECO:0000313" key="2">
    <source>
        <dbReference type="EMBL" id="QDD71019.1"/>
    </source>
</evidence>
<keyword evidence="1" id="KW-0812">Transmembrane</keyword>
<organism evidence="2 3">
    <name type="scientific">Lactobacillus amylovorus</name>
    <dbReference type="NCBI Taxonomy" id="1604"/>
    <lineage>
        <taxon>Bacteria</taxon>
        <taxon>Bacillati</taxon>
        <taxon>Bacillota</taxon>
        <taxon>Bacilli</taxon>
        <taxon>Lactobacillales</taxon>
        <taxon>Lactobacillaceae</taxon>
        <taxon>Lactobacillus</taxon>
    </lineage>
</organism>
<feature type="transmembrane region" description="Helical" evidence="1">
    <location>
        <begin position="102"/>
        <end position="125"/>
    </location>
</feature>
<proteinExistence type="predicted"/>
<accession>A0A5B8EF62</accession>
<feature type="transmembrane region" description="Helical" evidence="1">
    <location>
        <begin position="240"/>
        <end position="257"/>
    </location>
</feature>
<feature type="transmembrane region" description="Helical" evidence="1">
    <location>
        <begin position="381"/>
        <end position="400"/>
    </location>
</feature>
<feature type="transmembrane region" description="Helical" evidence="1">
    <location>
        <begin position="212"/>
        <end position="228"/>
    </location>
</feature>
<feature type="transmembrane region" description="Helical" evidence="1">
    <location>
        <begin position="412"/>
        <end position="432"/>
    </location>
</feature>
<reference evidence="2 3" key="1">
    <citation type="submission" date="2018-06" db="EMBL/GenBank/DDBJ databases">
        <title>Complete genome sequnece of Lactobacillus amylovorus PMRA3.</title>
        <authorList>
            <person name="Nam Y.-D."/>
            <person name="Chung W.-H."/>
            <person name="Park Y.S."/>
            <person name="Kang J."/>
        </authorList>
    </citation>
    <scope>NUCLEOTIDE SEQUENCE [LARGE SCALE GENOMIC DNA]</scope>
    <source>
        <strain evidence="2 3">PMRA3</strain>
    </source>
</reference>
<gene>
    <name evidence="2" type="ORF">DM298_09290</name>
</gene>
<dbReference type="RefSeq" id="WP_139962501.1">
    <property type="nucleotide sequence ID" value="NZ_CP029754.1"/>
</dbReference>
<dbReference type="Proteomes" id="UP000312326">
    <property type="component" value="Chromosome"/>
</dbReference>
<dbReference type="EMBL" id="CP029754">
    <property type="protein sequence ID" value="QDD71019.1"/>
    <property type="molecule type" value="Genomic_DNA"/>
</dbReference>
<feature type="transmembrane region" description="Helical" evidence="1">
    <location>
        <begin position="188"/>
        <end position="206"/>
    </location>
</feature>
<dbReference type="NCBIfam" id="TIGR04370">
    <property type="entry name" value="glyco_rpt_poly"/>
    <property type="match status" value="1"/>
</dbReference>
<feature type="transmembrane region" description="Helical" evidence="1">
    <location>
        <begin position="26"/>
        <end position="46"/>
    </location>
</feature>
<keyword evidence="1" id="KW-1133">Transmembrane helix</keyword>
<name>A0A5B8EF62_LACAM</name>
<feature type="transmembrane region" description="Helical" evidence="1">
    <location>
        <begin position="58"/>
        <end position="82"/>
    </location>
</feature>
<keyword evidence="1" id="KW-0472">Membrane</keyword>